<reference evidence="2" key="1">
    <citation type="submission" date="2023-06" db="EMBL/GenBank/DDBJ databases">
        <title>Draft genome sequence of Nocardioides sp. SOB72.</title>
        <authorList>
            <person name="Zhang G."/>
        </authorList>
    </citation>
    <scope>NUCLEOTIDE SEQUENCE</scope>
    <source>
        <strain evidence="2">SOB72</strain>
    </source>
</reference>
<evidence type="ECO:0000313" key="3">
    <source>
        <dbReference type="Proteomes" id="UP001168537"/>
    </source>
</evidence>
<dbReference type="Proteomes" id="UP001168537">
    <property type="component" value="Unassembled WGS sequence"/>
</dbReference>
<evidence type="ECO:0000259" key="1">
    <source>
        <dbReference type="Pfam" id="PF08044"/>
    </source>
</evidence>
<gene>
    <name evidence="2" type="ORF">QWY29_16810</name>
</gene>
<evidence type="ECO:0000313" key="2">
    <source>
        <dbReference type="EMBL" id="MDN4163032.1"/>
    </source>
</evidence>
<feature type="domain" description="DUF1707" evidence="1">
    <location>
        <begin position="26"/>
        <end position="77"/>
    </location>
</feature>
<dbReference type="Pfam" id="PF08044">
    <property type="entry name" value="DUF1707"/>
    <property type="match status" value="1"/>
</dbReference>
<dbReference type="PANTHER" id="PTHR40763:SF4">
    <property type="entry name" value="DUF1707 DOMAIN-CONTAINING PROTEIN"/>
    <property type="match status" value="1"/>
</dbReference>
<protein>
    <submittedName>
        <fullName evidence="2">DUF1707 domain-containing protein</fullName>
    </submittedName>
</protein>
<comment type="caution">
    <text evidence="2">The sequence shown here is derived from an EMBL/GenBank/DDBJ whole genome shotgun (WGS) entry which is preliminary data.</text>
</comment>
<dbReference type="RefSeq" id="WP_300962227.1">
    <property type="nucleotide sequence ID" value="NZ_JAUHJR010000008.1"/>
</dbReference>
<organism evidence="2 3">
    <name type="scientific">Nocardioides abyssi</name>
    <dbReference type="NCBI Taxonomy" id="3058370"/>
    <lineage>
        <taxon>Bacteria</taxon>
        <taxon>Bacillati</taxon>
        <taxon>Actinomycetota</taxon>
        <taxon>Actinomycetes</taxon>
        <taxon>Propionibacteriales</taxon>
        <taxon>Nocardioidaceae</taxon>
        <taxon>Nocardioides</taxon>
    </lineage>
</organism>
<sequence>MPSPPDPAATWASFTHDPRAKANASLRAGDADREVVLRVLGDAYADGRLTREEHDQRAARLAATRTFGELRPLLDDLVPTSPAPSRGKTAALAAAGPDELRRMAVREWESDRRSAVLAFIGPSLICWAVWLATSFGPDGFEASFPWPLIVMAATGFHLVRTLVARQELIASELERLERRQAKALRGRDGRGGRGLLP</sequence>
<accession>A0ABT8EXW6</accession>
<dbReference type="PANTHER" id="PTHR40763">
    <property type="entry name" value="MEMBRANE PROTEIN-RELATED"/>
    <property type="match status" value="1"/>
</dbReference>
<dbReference type="InterPro" id="IPR012551">
    <property type="entry name" value="DUF1707_SHOCT-like"/>
</dbReference>
<proteinExistence type="predicted"/>
<keyword evidence="3" id="KW-1185">Reference proteome</keyword>
<name>A0ABT8EXW6_9ACTN</name>
<dbReference type="EMBL" id="JAUHJR010000008">
    <property type="protein sequence ID" value="MDN4163032.1"/>
    <property type="molecule type" value="Genomic_DNA"/>
</dbReference>